<feature type="transmembrane region" description="Helical" evidence="1">
    <location>
        <begin position="12"/>
        <end position="30"/>
    </location>
</feature>
<dbReference type="RefSeq" id="WP_014288322.1">
    <property type="nucleotide sequence ID" value="NC_016645.1"/>
</dbReference>
<gene>
    <name evidence="2" type="ORF">P186_1057</name>
</gene>
<evidence type="ECO:0000256" key="1">
    <source>
        <dbReference type="SAM" id="Phobius"/>
    </source>
</evidence>
<sequence length="287" mass="31024">MEACRPEVLVDSAWDRAGIAIIAVVFIAMLAPRALWAVPILLLASAATIILAAKRFNKASRAAELVDCGGALKRPVAARPGYVVSYYHDAGRHSTIYFKFEPAGEPTVLSRLEWTHARGYIVAASGYRLYLWLPAYEILDDCCRGVYIAAVDPAFLPQRGPVQLTLSTPEGDSASAGLALRGAVLEAELTFWPVKARSARLELHVDTGHHRFKKVLLAAESGSRRVELDIGGRPGLYVIKGAVPPTRAGVLGIEREGLLGYGGGGEYTARLVIDIPLRPDYHVDAQL</sequence>
<accession>G7VBZ4</accession>
<dbReference type="eggNOG" id="arCOG06986">
    <property type="taxonomic scope" value="Archaea"/>
</dbReference>
<keyword evidence="1" id="KW-1133">Transmembrane helix</keyword>
<keyword evidence="1" id="KW-0472">Membrane</keyword>
<dbReference type="GeneID" id="11595314"/>
<organism evidence="2 3">
    <name type="scientific">Pyrobaculum ferrireducens</name>
    <dbReference type="NCBI Taxonomy" id="1104324"/>
    <lineage>
        <taxon>Archaea</taxon>
        <taxon>Thermoproteota</taxon>
        <taxon>Thermoprotei</taxon>
        <taxon>Thermoproteales</taxon>
        <taxon>Thermoproteaceae</taxon>
        <taxon>Pyrobaculum</taxon>
    </lineage>
</organism>
<dbReference type="OrthoDB" id="29247at2157"/>
<reference evidence="2 3" key="1">
    <citation type="journal article" date="2012" name="J. Bacteriol.">
        <title>Complete genome sequence of strain 1860, a crenarchaeon of the genus pyrobaculum able to grow with various electron acceptors.</title>
        <authorList>
            <person name="Mardanov A.V."/>
            <person name="Gumerov V.M."/>
            <person name="Slobodkina G.B."/>
            <person name="Beletsky A.V."/>
            <person name="Bonch-Osmolovskaya E.A."/>
            <person name="Ravin N.V."/>
            <person name="Skryabin K.G."/>
        </authorList>
    </citation>
    <scope>NUCLEOTIDE SEQUENCE [LARGE SCALE GENOMIC DNA]</scope>
    <source>
        <strain evidence="2 3">1860</strain>
    </source>
</reference>
<dbReference type="HOGENOM" id="CLU_968450_0_0_2"/>
<dbReference type="KEGG" id="pyr:P186_1057"/>
<protein>
    <submittedName>
        <fullName evidence="2">Uncharacterized protein</fullName>
    </submittedName>
</protein>
<dbReference type="STRING" id="1104324.P186_1057"/>
<dbReference type="EMBL" id="CP003098">
    <property type="protein sequence ID" value="AET32494.1"/>
    <property type="molecule type" value="Genomic_DNA"/>
</dbReference>
<keyword evidence="3" id="KW-1185">Reference proteome</keyword>
<proteinExistence type="predicted"/>
<feature type="transmembrane region" description="Helical" evidence="1">
    <location>
        <begin position="36"/>
        <end position="53"/>
    </location>
</feature>
<name>G7VBZ4_9CREN</name>
<dbReference type="Proteomes" id="UP000005867">
    <property type="component" value="Chromosome"/>
</dbReference>
<evidence type="ECO:0000313" key="2">
    <source>
        <dbReference type="EMBL" id="AET32494.1"/>
    </source>
</evidence>
<dbReference type="AlphaFoldDB" id="G7VBZ4"/>
<keyword evidence="1" id="KW-0812">Transmembrane</keyword>
<evidence type="ECO:0000313" key="3">
    <source>
        <dbReference type="Proteomes" id="UP000005867"/>
    </source>
</evidence>
<dbReference type="BioCyc" id="PSP1104324:GJSN-1033-MONOMER"/>